<dbReference type="InterPro" id="IPR036509">
    <property type="entry name" value="Met_Sox_Rdtase_MsrA_sf"/>
</dbReference>
<evidence type="ECO:0000259" key="5">
    <source>
        <dbReference type="Pfam" id="PF01625"/>
    </source>
</evidence>
<comment type="catalytic activity">
    <reaction evidence="4">
        <text>[thioredoxin]-disulfide + L-methionine + H2O = L-methionine (S)-S-oxide + [thioredoxin]-dithiol</text>
        <dbReference type="Rhea" id="RHEA:19993"/>
        <dbReference type="Rhea" id="RHEA-COMP:10698"/>
        <dbReference type="Rhea" id="RHEA-COMP:10700"/>
        <dbReference type="ChEBI" id="CHEBI:15377"/>
        <dbReference type="ChEBI" id="CHEBI:29950"/>
        <dbReference type="ChEBI" id="CHEBI:50058"/>
        <dbReference type="ChEBI" id="CHEBI:57844"/>
        <dbReference type="ChEBI" id="CHEBI:58772"/>
        <dbReference type="EC" id="1.8.4.11"/>
    </reaction>
</comment>
<name>A0A926S2P9_9SPHI</name>
<evidence type="ECO:0000256" key="4">
    <source>
        <dbReference type="ARBA" id="ARBA00048782"/>
    </source>
</evidence>
<dbReference type="InterPro" id="IPR002569">
    <property type="entry name" value="Met_Sox_Rdtase_MsrA_dom"/>
</dbReference>
<sequence>MEKIGFGGSCHWCTEAIFQSLMGVTGVQQGWIASEGAAEAFFEAVIVSFDAAQIPLAVLTAVHLHSHSCTAGHSMRSKYRSAIYTFNDDQIPVVRQAIHQLQADFEAPIITRIVPFRTFKLNREQYQNYFYNEPEKLFCQNVVKPKLRLLLDRFGDVITDRAQLLVKKK</sequence>
<dbReference type="GO" id="GO:0008113">
    <property type="term" value="F:peptide-methionine (S)-S-oxide reductase activity"/>
    <property type="evidence" value="ECO:0007669"/>
    <property type="project" value="UniProtKB-EC"/>
</dbReference>
<dbReference type="RefSeq" id="WP_191163837.1">
    <property type="nucleotide sequence ID" value="NZ_JACWMX010000005.1"/>
</dbReference>
<comment type="caution">
    <text evidence="6">The sequence shown here is derived from an EMBL/GenBank/DDBJ whole genome shotgun (WGS) entry which is preliminary data.</text>
</comment>
<keyword evidence="2" id="KW-0560">Oxidoreductase</keyword>
<evidence type="ECO:0000256" key="2">
    <source>
        <dbReference type="ARBA" id="ARBA00023002"/>
    </source>
</evidence>
<dbReference type="EC" id="1.8.4.11" evidence="1"/>
<feature type="domain" description="Peptide methionine sulphoxide reductase MsrA" evidence="5">
    <location>
        <begin position="4"/>
        <end position="139"/>
    </location>
</feature>
<dbReference type="PANTHER" id="PTHR43774:SF1">
    <property type="entry name" value="PEPTIDE METHIONINE SULFOXIDE REDUCTASE MSRA 2"/>
    <property type="match status" value="1"/>
</dbReference>
<comment type="catalytic activity">
    <reaction evidence="3">
        <text>L-methionyl-[protein] + [thioredoxin]-disulfide + H2O = L-methionyl-(S)-S-oxide-[protein] + [thioredoxin]-dithiol</text>
        <dbReference type="Rhea" id="RHEA:14217"/>
        <dbReference type="Rhea" id="RHEA-COMP:10698"/>
        <dbReference type="Rhea" id="RHEA-COMP:10700"/>
        <dbReference type="Rhea" id="RHEA-COMP:12313"/>
        <dbReference type="Rhea" id="RHEA-COMP:12315"/>
        <dbReference type="ChEBI" id="CHEBI:15377"/>
        <dbReference type="ChEBI" id="CHEBI:16044"/>
        <dbReference type="ChEBI" id="CHEBI:29950"/>
        <dbReference type="ChEBI" id="CHEBI:44120"/>
        <dbReference type="ChEBI" id="CHEBI:50058"/>
        <dbReference type="EC" id="1.8.4.11"/>
    </reaction>
</comment>
<keyword evidence="7" id="KW-1185">Reference proteome</keyword>
<evidence type="ECO:0000256" key="1">
    <source>
        <dbReference type="ARBA" id="ARBA00012502"/>
    </source>
</evidence>
<proteinExistence type="predicted"/>
<accession>A0A926S2P9</accession>
<dbReference type="Pfam" id="PF01625">
    <property type="entry name" value="PMSR"/>
    <property type="match status" value="1"/>
</dbReference>
<evidence type="ECO:0000313" key="6">
    <source>
        <dbReference type="EMBL" id="MBD1394092.1"/>
    </source>
</evidence>
<evidence type="ECO:0000313" key="7">
    <source>
        <dbReference type="Proteomes" id="UP000619078"/>
    </source>
</evidence>
<protein>
    <recommendedName>
        <fullName evidence="1">peptide-methionine (S)-S-oxide reductase</fullName>
        <ecNumber evidence="1">1.8.4.11</ecNumber>
    </recommendedName>
</protein>
<organism evidence="6 7">
    <name type="scientific">Mucilaginibacter glaciei</name>
    <dbReference type="NCBI Taxonomy" id="2772109"/>
    <lineage>
        <taxon>Bacteria</taxon>
        <taxon>Pseudomonadati</taxon>
        <taxon>Bacteroidota</taxon>
        <taxon>Sphingobacteriia</taxon>
        <taxon>Sphingobacteriales</taxon>
        <taxon>Sphingobacteriaceae</taxon>
        <taxon>Mucilaginibacter</taxon>
    </lineage>
</organism>
<dbReference type="Gene3D" id="3.30.1060.10">
    <property type="entry name" value="Peptide methionine sulphoxide reductase MsrA"/>
    <property type="match status" value="1"/>
</dbReference>
<reference evidence="6" key="1">
    <citation type="submission" date="2020-09" db="EMBL/GenBank/DDBJ databases">
        <title>Novel species of Mucilaginibacter isolated from a glacier on the Tibetan Plateau.</title>
        <authorList>
            <person name="Liu Q."/>
            <person name="Xin Y.-H."/>
        </authorList>
    </citation>
    <scope>NUCLEOTIDE SEQUENCE</scope>
    <source>
        <strain evidence="6">ZB1P21</strain>
    </source>
</reference>
<dbReference type="PANTHER" id="PTHR43774">
    <property type="entry name" value="PEPTIDE METHIONINE SULFOXIDE REDUCTASE"/>
    <property type="match status" value="1"/>
</dbReference>
<dbReference type="AlphaFoldDB" id="A0A926S2P9"/>
<dbReference type="Proteomes" id="UP000619078">
    <property type="component" value="Unassembled WGS sequence"/>
</dbReference>
<dbReference type="EMBL" id="JACWMX010000005">
    <property type="protein sequence ID" value="MBD1394092.1"/>
    <property type="molecule type" value="Genomic_DNA"/>
</dbReference>
<dbReference type="SUPFAM" id="SSF55068">
    <property type="entry name" value="Peptide methionine sulfoxide reductase"/>
    <property type="match status" value="1"/>
</dbReference>
<evidence type="ECO:0000256" key="3">
    <source>
        <dbReference type="ARBA" id="ARBA00047806"/>
    </source>
</evidence>
<gene>
    <name evidence="6" type="ORF">IDJ76_13370</name>
</gene>